<sequence>MSSGSVSLPLHRSTSSPRRSSIRLATRHDTDTGVPNAFHPRDSLGAATSTVAQNQDNESEAPIYARWQNALQRPTADREEDFAGLRSSYVPLNLGSTVFKDDLLAMVPPTACSDYLVSEFFMRISPLFHILHGPTFEAQYSEHVANPSQSTLSWLALLFIVCALAVNTLEVDDPVLNDLWPKVSNGIERSTFLLAQHLRNQALFCLSQDQFLIHYDITSLESLLLLVYAISHNEGVERG</sequence>
<organism evidence="1 2">
    <name type="scientific">Neophaeococcomyces mojaviensis</name>
    <dbReference type="NCBI Taxonomy" id="3383035"/>
    <lineage>
        <taxon>Eukaryota</taxon>
        <taxon>Fungi</taxon>
        <taxon>Dikarya</taxon>
        <taxon>Ascomycota</taxon>
        <taxon>Pezizomycotina</taxon>
        <taxon>Eurotiomycetes</taxon>
        <taxon>Chaetothyriomycetidae</taxon>
        <taxon>Chaetothyriales</taxon>
        <taxon>Chaetothyriales incertae sedis</taxon>
        <taxon>Neophaeococcomyces</taxon>
    </lineage>
</organism>
<keyword evidence="2" id="KW-1185">Reference proteome</keyword>
<evidence type="ECO:0000313" key="2">
    <source>
        <dbReference type="Proteomes" id="UP001172386"/>
    </source>
</evidence>
<dbReference type="EMBL" id="JAPDRQ010000191">
    <property type="protein sequence ID" value="KAJ9652592.1"/>
    <property type="molecule type" value="Genomic_DNA"/>
</dbReference>
<accession>A0ACC2ZYC2</accession>
<evidence type="ECO:0000313" key="1">
    <source>
        <dbReference type="EMBL" id="KAJ9652592.1"/>
    </source>
</evidence>
<reference evidence="1" key="1">
    <citation type="submission" date="2022-10" db="EMBL/GenBank/DDBJ databases">
        <title>Culturing micro-colonial fungi from biological soil crusts in the Mojave desert and describing Neophaeococcomyces mojavensis, and introducing the new genera and species Taxawa tesnikishii.</title>
        <authorList>
            <person name="Kurbessoian T."/>
            <person name="Stajich J.E."/>
        </authorList>
    </citation>
    <scope>NUCLEOTIDE SEQUENCE</scope>
    <source>
        <strain evidence="1">JES_112</strain>
    </source>
</reference>
<dbReference type="Proteomes" id="UP001172386">
    <property type="component" value="Unassembled WGS sequence"/>
</dbReference>
<protein>
    <submittedName>
        <fullName evidence="1">Uncharacterized protein</fullName>
    </submittedName>
</protein>
<proteinExistence type="predicted"/>
<gene>
    <name evidence="1" type="ORF">H2198_008161</name>
</gene>
<name>A0ACC2ZYC2_9EURO</name>
<comment type="caution">
    <text evidence="1">The sequence shown here is derived from an EMBL/GenBank/DDBJ whole genome shotgun (WGS) entry which is preliminary data.</text>
</comment>